<feature type="compositionally biased region" description="Basic and acidic residues" evidence="1">
    <location>
        <begin position="47"/>
        <end position="65"/>
    </location>
</feature>
<gene>
    <name evidence="3" type="ORF">Ciccas_006219</name>
</gene>
<dbReference type="EMBL" id="JBJKFK010000814">
    <property type="protein sequence ID" value="KAL3315150.1"/>
    <property type="molecule type" value="Genomic_DNA"/>
</dbReference>
<dbReference type="PROSITE" id="PS00028">
    <property type="entry name" value="ZINC_FINGER_C2H2_1"/>
    <property type="match status" value="1"/>
</dbReference>
<dbReference type="Proteomes" id="UP001626550">
    <property type="component" value="Unassembled WGS sequence"/>
</dbReference>
<proteinExistence type="predicted"/>
<reference evidence="3 4" key="1">
    <citation type="submission" date="2024-11" db="EMBL/GenBank/DDBJ databases">
        <title>Adaptive evolution of stress response genes in parasites aligns with host niche diversity.</title>
        <authorList>
            <person name="Hahn C."/>
            <person name="Resl P."/>
        </authorList>
    </citation>
    <scope>NUCLEOTIDE SEQUENCE [LARGE SCALE GENOMIC DNA]</scope>
    <source>
        <strain evidence="3">EGGRZ-B1_66</strain>
        <tissue evidence="3">Body</tissue>
    </source>
</reference>
<feature type="compositionally biased region" description="Polar residues" evidence="1">
    <location>
        <begin position="117"/>
        <end position="133"/>
    </location>
</feature>
<feature type="region of interest" description="Disordered" evidence="1">
    <location>
        <begin position="117"/>
        <end position="156"/>
    </location>
</feature>
<comment type="caution">
    <text evidence="3">The sequence shown here is derived from an EMBL/GenBank/DDBJ whole genome shotgun (WGS) entry which is preliminary data.</text>
</comment>
<name>A0ABD2Q6D8_9PLAT</name>
<protein>
    <recommendedName>
        <fullName evidence="2">C2H2-type domain-containing protein</fullName>
    </recommendedName>
</protein>
<evidence type="ECO:0000256" key="1">
    <source>
        <dbReference type="SAM" id="MobiDB-lite"/>
    </source>
</evidence>
<feature type="compositionally biased region" description="Low complexity" evidence="1">
    <location>
        <begin position="19"/>
        <end position="30"/>
    </location>
</feature>
<feature type="region of interest" description="Disordered" evidence="1">
    <location>
        <begin position="1"/>
        <end position="71"/>
    </location>
</feature>
<organism evidence="3 4">
    <name type="scientific">Cichlidogyrus casuarinus</name>
    <dbReference type="NCBI Taxonomy" id="1844966"/>
    <lineage>
        <taxon>Eukaryota</taxon>
        <taxon>Metazoa</taxon>
        <taxon>Spiralia</taxon>
        <taxon>Lophotrochozoa</taxon>
        <taxon>Platyhelminthes</taxon>
        <taxon>Monogenea</taxon>
        <taxon>Monopisthocotylea</taxon>
        <taxon>Dactylogyridea</taxon>
        <taxon>Ancyrocephalidae</taxon>
        <taxon>Cichlidogyrus</taxon>
    </lineage>
</organism>
<evidence type="ECO:0000313" key="4">
    <source>
        <dbReference type="Proteomes" id="UP001626550"/>
    </source>
</evidence>
<feature type="compositionally biased region" description="Basic and acidic residues" evidence="1">
    <location>
        <begin position="1"/>
        <end position="18"/>
    </location>
</feature>
<keyword evidence="4" id="KW-1185">Reference proteome</keyword>
<evidence type="ECO:0000259" key="2">
    <source>
        <dbReference type="PROSITE" id="PS00028"/>
    </source>
</evidence>
<feature type="domain" description="C2H2-type" evidence="2">
    <location>
        <begin position="341"/>
        <end position="363"/>
    </location>
</feature>
<sequence length="485" mass="53484">MDLSKKQDASRLKDEADKPSNSPSKSPLNSQGAKSPVTNAQEVTNCNEREDKSPGSDTDTKEEASVRNGTKSLISSPLAMLEKTCQNIGISEMSLNGRPALPINFSTFSQKENVILSSSKDGSVRPSKNSPPISCTLKRPFESSLSSNPPNSKHLRREGVDQFYKNFAHLIKRDIVKNANIDQARSTQTSSNALVALSHLSHSLAYNSSPKAPTLTMMPGNVNNSSRRLQTSKNRCAFSQFQSESPLKVRTSSPLETVAPERMHELMKFVDEMSTSNEPSAILYMMLMKSLMETPVSTKLSPSPPQPVSPNKPTAVVNPACNKMLPQAFPKRNTQGQPVPCHCMYCGKFFPDQIQLIVHVCRHFDVSDNAAKEIKTSNLAKQENLRQSVLMNEQLQGLINGNSMQLHNNSAVEETTESQTKGLASYLDLLLQCKKLITGPGKTDEEVLDVDSTKIPQIQQNENQFGNWLSFMLPLMSQQNEAMPS</sequence>
<feature type="compositionally biased region" description="Polar residues" evidence="1">
    <location>
        <begin position="31"/>
        <end position="46"/>
    </location>
</feature>
<dbReference type="InterPro" id="IPR013087">
    <property type="entry name" value="Znf_C2H2_type"/>
</dbReference>
<dbReference type="AlphaFoldDB" id="A0ABD2Q6D8"/>
<accession>A0ABD2Q6D8</accession>
<evidence type="ECO:0000313" key="3">
    <source>
        <dbReference type="EMBL" id="KAL3315150.1"/>
    </source>
</evidence>